<organism evidence="12 13">
    <name type="scientific">Alternaria alternata</name>
    <name type="common">Alternaria rot fungus</name>
    <name type="synonym">Torula alternata</name>
    <dbReference type="NCBI Taxonomy" id="5599"/>
    <lineage>
        <taxon>Eukaryota</taxon>
        <taxon>Fungi</taxon>
        <taxon>Dikarya</taxon>
        <taxon>Ascomycota</taxon>
        <taxon>Pezizomycotina</taxon>
        <taxon>Dothideomycetes</taxon>
        <taxon>Pleosporomycetidae</taxon>
        <taxon>Pleosporales</taxon>
        <taxon>Pleosporineae</taxon>
        <taxon>Pleosporaceae</taxon>
        <taxon>Alternaria</taxon>
        <taxon>Alternaria sect. Alternaria</taxon>
        <taxon>Alternaria alternata complex</taxon>
    </lineage>
</organism>
<dbReference type="VEuPathDB" id="FungiDB:CC77DRAFT_539660"/>
<sequence length="255" mass="28815">MYSLLLLTVVITVLLQPAAASSPLVDFSMSDTPIDGSYGDIDDMLCELCCLPFFQCIHAIPQAQYVAARTFYSDPDLFNMPSLDFEQTPADLAPVYEYVNAGHGQPLINDYMRIMDGNETTVQPATVQAHVEDIYTPGDRLSARRSRNRKPVQKRQAPRPGGFPCSTEGCDRAFDRQCDLNRHQKTHSTESPHVCSTCNMGFLYPKDLRRHLPTHNDPSLVVAIKHYCPYPGCDNLDGFSRKDNLLRHQRKHLKR</sequence>
<evidence type="ECO:0000256" key="1">
    <source>
        <dbReference type="ARBA" id="ARBA00004123"/>
    </source>
</evidence>
<keyword evidence="13" id="KW-1185">Reference proteome</keyword>
<evidence type="ECO:0000256" key="8">
    <source>
        <dbReference type="PROSITE-ProRule" id="PRU00042"/>
    </source>
</evidence>
<gene>
    <name evidence="12" type="ORF">CC77DRAFT_539660</name>
</gene>
<dbReference type="InterPro" id="IPR013087">
    <property type="entry name" value="Znf_C2H2_type"/>
</dbReference>
<dbReference type="Gene3D" id="3.30.160.60">
    <property type="entry name" value="Classic Zinc Finger"/>
    <property type="match status" value="3"/>
</dbReference>
<dbReference type="PROSITE" id="PS00028">
    <property type="entry name" value="ZINC_FINGER_C2H2_1"/>
    <property type="match status" value="2"/>
</dbReference>
<evidence type="ECO:0000313" key="13">
    <source>
        <dbReference type="Proteomes" id="UP000077248"/>
    </source>
</evidence>
<dbReference type="InterPro" id="IPR051061">
    <property type="entry name" value="Zinc_finger_trans_reg"/>
</dbReference>
<proteinExistence type="predicted"/>
<dbReference type="Proteomes" id="UP000077248">
    <property type="component" value="Unassembled WGS sequence"/>
</dbReference>
<protein>
    <recommendedName>
        <fullName evidence="11">C2H2-type domain-containing protein</fullName>
    </recommendedName>
</protein>
<evidence type="ECO:0000256" key="4">
    <source>
        <dbReference type="ARBA" id="ARBA00022833"/>
    </source>
</evidence>
<evidence type="ECO:0000256" key="5">
    <source>
        <dbReference type="ARBA" id="ARBA00023015"/>
    </source>
</evidence>
<dbReference type="PANTHER" id="PTHR46179:SF13">
    <property type="entry name" value="C2H2-TYPE DOMAIN-CONTAINING PROTEIN"/>
    <property type="match status" value="1"/>
</dbReference>
<keyword evidence="5" id="KW-0805">Transcription regulation</keyword>
<evidence type="ECO:0000256" key="7">
    <source>
        <dbReference type="ARBA" id="ARBA00023242"/>
    </source>
</evidence>
<keyword evidence="10" id="KW-0732">Signal</keyword>
<feature type="signal peptide" evidence="10">
    <location>
        <begin position="1"/>
        <end position="20"/>
    </location>
</feature>
<dbReference type="KEGG" id="aalt:CC77DRAFT_539660"/>
<evidence type="ECO:0000256" key="2">
    <source>
        <dbReference type="ARBA" id="ARBA00022723"/>
    </source>
</evidence>
<dbReference type="GO" id="GO:0005634">
    <property type="term" value="C:nucleus"/>
    <property type="evidence" value="ECO:0007669"/>
    <property type="project" value="UniProtKB-SubCell"/>
</dbReference>
<dbReference type="GeneID" id="29117667"/>
<feature type="region of interest" description="Disordered" evidence="9">
    <location>
        <begin position="136"/>
        <end position="166"/>
    </location>
</feature>
<keyword evidence="3 8" id="KW-0863">Zinc-finger</keyword>
<dbReference type="AlphaFoldDB" id="A0A177E0X0"/>
<keyword evidence="7" id="KW-0539">Nucleus</keyword>
<evidence type="ECO:0000259" key="11">
    <source>
        <dbReference type="PROSITE" id="PS50157"/>
    </source>
</evidence>
<evidence type="ECO:0000313" key="12">
    <source>
        <dbReference type="EMBL" id="OAG24669.1"/>
    </source>
</evidence>
<evidence type="ECO:0000256" key="9">
    <source>
        <dbReference type="SAM" id="MobiDB-lite"/>
    </source>
</evidence>
<accession>A0A177E0X0</accession>
<dbReference type="PANTHER" id="PTHR46179">
    <property type="entry name" value="ZINC FINGER PROTEIN"/>
    <property type="match status" value="1"/>
</dbReference>
<feature type="domain" description="C2H2-type" evidence="11">
    <location>
        <begin position="163"/>
        <end position="192"/>
    </location>
</feature>
<feature type="chain" id="PRO_5008060024" description="C2H2-type domain-containing protein" evidence="10">
    <location>
        <begin position="21"/>
        <end position="255"/>
    </location>
</feature>
<name>A0A177E0X0_ALTAL</name>
<dbReference type="RefSeq" id="XP_018390090.1">
    <property type="nucleotide sequence ID" value="XM_018532073.1"/>
</dbReference>
<evidence type="ECO:0000256" key="10">
    <source>
        <dbReference type="SAM" id="SignalP"/>
    </source>
</evidence>
<comment type="subcellular location">
    <subcellularLocation>
        <location evidence="1">Nucleus</location>
    </subcellularLocation>
</comment>
<dbReference type="EMBL" id="KV441471">
    <property type="protein sequence ID" value="OAG24669.1"/>
    <property type="molecule type" value="Genomic_DNA"/>
</dbReference>
<dbReference type="GO" id="GO:0008270">
    <property type="term" value="F:zinc ion binding"/>
    <property type="evidence" value="ECO:0007669"/>
    <property type="project" value="UniProtKB-KW"/>
</dbReference>
<dbReference type="OMA" id="FRCEHPD"/>
<evidence type="ECO:0000256" key="3">
    <source>
        <dbReference type="ARBA" id="ARBA00022771"/>
    </source>
</evidence>
<dbReference type="SMART" id="SM00355">
    <property type="entry name" value="ZnF_C2H2"/>
    <property type="match status" value="3"/>
</dbReference>
<feature type="domain" description="C2H2-type" evidence="11">
    <location>
        <begin position="193"/>
        <end position="220"/>
    </location>
</feature>
<feature type="compositionally biased region" description="Basic residues" evidence="9">
    <location>
        <begin position="143"/>
        <end position="157"/>
    </location>
</feature>
<reference evidence="12 13" key="1">
    <citation type="submission" date="2016-05" db="EMBL/GenBank/DDBJ databases">
        <title>Comparative analysis of secretome profiles of manganese(II)-oxidizing ascomycete fungi.</title>
        <authorList>
            <consortium name="DOE Joint Genome Institute"/>
            <person name="Zeiner C.A."/>
            <person name="Purvine S.O."/>
            <person name="Zink E.M."/>
            <person name="Wu S."/>
            <person name="Pasa-Tolic L."/>
            <person name="Chaput D.L."/>
            <person name="Haridas S."/>
            <person name="Grigoriev I.V."/>
            <person name="Santelli C.M."/>
            <person name="Hansel C.M."/>
        </authorList>
    </citation>
    <scope>NUCLEOTIDE SEQUENCE [LARGE SCALE GENOMIC DNA]</scope>
    <source>
        <strain evidence="12 13">SRC1lrK2f</strain>
    </source>
</reference>
<dbReference type="Pfam" id="PF00096">
    <property type="entry name" value="zf-C2H2"/>
    <property type="match status" value="1"/>
</dbReference>
<dbReference type="InterPro" id="IPR036236">
    <property type="entry name" value="Znf_C2H2_sf"/>
</dbReference>
<dbReference type="GO" id="GO:0006357">
    <property type="term" value="P:regulation of transcription by RNA polymerase II"/>
    <property type="evidence" value="ECO:0007669"/>
    <property type="project" value="TreeGrafter"/>
</dbReference>
<keyword evidence="6" id="KW-0804">Transcription</keyword>
<keyword evidence="2" id="KW-0479">Metal-binding</keyword>
<dbReference type="SUPFAM" id="SSF57667">
    <property type="entry name" value="beta-beta-alpha zinc fingers"/>
    <property type="match status" value="1"/>
</dbReference>
<dbReference type="STRING" id="5599.A0A177E0X0"/>
<dbReference type="PROSITE" id="PS50157">
    <property type="entry name" value="ZINC_FINGER_C2H2_2"/>
    <property type="match status" value="2"/>
</dbReference>
<keyword evidence="4" id="KW-0862">Zinc</keyword>
<evidence type="ECO:0000256" key="6">
    <source>
        <dbReference type="ARBA" id="ARBA00023163"/>
    </source>
</evidence>